<comment type="caution">
    <text evidence="3">The sequence shown here is derived from an EMBL/GenBank/DDBJ whole genome shotgun (WGS) entry which is preliminary data.</text>
</comment>
<keyword evidence="1" id="KW-0472">Membrane</keyword>
<evidence type="ECO:0000256" key="1">
    <source>
        <dbReference type="SAM" id="Phobius"/>
    </source>
</evidence>
<keyword evidence="1" id="KW-1133">Transmembrane helix</keyword>
<evidence type="ECO:0000259" key="2">
    <source>
        <dbReference type="PROSITE" id="PS50927"/>
    </source>
</evidence>
<dbReference type="InterPro" id="IPR001480">
    <property type="entry name" value="Bulb-type_lectin_dom"/>
</dbReference>
<dbReference type="Gene3D" id="2.90.10.10">
    <property type="entry name" value="Bulb-type lectin domain"/>
    <property type="match status" value="1"/>
</dbReference>
<dbReference type="EMBL" id="JANQDX010000012">
    <property type="protein sequence ID" value="KAL0915140.1"/>
    <property type="molecule type" value="Genomic_DNA"/>
</dbReference>
<evidence type="ECO:0000313" key="4">
    <source>
        <dbReference type="Proteomes" id="UP001552299"/>
    </source>
</evidence>
<reference evidence="3 4" key="1">
    <citation type="journal article" date="2024" name="Plant Biotechnol. J.">
        <title>Dendrobium thyrsiflorum genome and its molecular insights into genes involved in important horticultural traits.</title>
        <authorList>
            <person name="Chen B."/>
            <person name="Wang J.Y."/>
            <person name="Zheng P.J."/>
            <person name="Li K.L."/>
            <person name="Liang Y.M."/>
            <person name="Chen X.F."/>
            <person name="Zhang C."/>
            <person name="Zhao X."/>
            <person name="He X."/>
            <person name="Zhang G.Q."/>
            <person name="Liu Z.J."/>
            <person name="Xu Q."/>
        </authorList>
    </citation>
    <scope>NUCLEOTIDE SEQUENCE [LARGE SCALE GENOMIC DNA]</scope>
    <source>
        <strain evidence="3">GZMU011</strain>
    </source>
</reference>
<dbReference type="CDD" id="cd00028">
    <property type="entry name" value="B_lectin"/>
    <property type="match status" value="1"/>
</dbReference>
<dbReference type="AlphaFoldDB" id="A0ABD0URD5"/>
<keyword evidence="4" id="KW-1185">Reference proteome</keyword>
<name>A0ABD0URD5_DENTH</name>
<proteinExistence type="predicted"/>
<dbReference type="InterPro" id="IPR036426">
    <property type="entry name" value="Bulb-type_lectin_dom_sf"/>
</dbReference>
<gene>
    <name evidence="3" type="ORF">M5K25_015539</name>
</gene>
<dbReference type="Proteomes" id="UP001552299">
    <property type="component" value="Unassembled WGS sequence"/>
</dbReference>
<protein>
    <recommendedName>
        <fullName evidence="2">Bulb-type lectin domain-containing protein</fullName>
    </recommendedName>
</protein>
<organism evidence="3 4">
    <name type="scientific">Dendrobium thyrsiflorum</name>
    <name type="common">Pinecone-like raceme dendrobium</name>
    <name type="synonym">Orchid</name>
    <dbReference type="NCBI Taxonomy" id="117978"/>
    <lineage>
        <taxon>Eukaryota</taxon>
        <taxon>Viridiplantae</taxon>
        <taxon>Streptophyta</taxon>
        <taxon>Embryophyta</taxon>
        <taxon>Tracheophyta</taxon>
        <taxon>Spermatophyta</taxon>
        <taxon>Magnoliopsida</taxon>
        <taxon>Liliopsida</taxon>
        <taxon>Asparagales</taxon>
        <taxon>Orchidaceae</taxon>
        <taxon>Epidendroideae</taxon>
        <taxon>Malaxideae</taxon>
        <taxon>Dendrobiinae</taxon>
        <taxon>Dendrobium</taxon>
    </lineage>
</organism>
<dbReference type="PROSITE" id="PS50927">
    <property type="entry name" value="BULB_LECTIN"/>
    <property type="match status" value="1"/>
</dbReference>
<feature type="transmembrane region" description="Helical" evidence="1">
    <location>
        <begin position="20"/>
        <end position="42"/>
    </location>
</feature>
<accession>A0ABD0URD5</accession>
<dbReference type="GO" id="GO:0051707">
    <property type="term" value="P:response to other organism"/>
    <property type="evidence" value="ECO:0007669"/>
    <property type="project" value="UniProtKB-ARBA"/>
</dbReference>
<keyword evidence="1" id="KW-0812">Transmembrane</keyword>
<sequence>MQPNLINHLGVSMASIEISFRSSFLMAMVIFSIGLLAIGGAAENHLLAGDKLKTGENISDAHYILKMQEDCNLVLYRLPDTLAWRTYTDGKGNKCELTMQNDGNLVIHDDTQKVVWETKTNGTLANYVLVLQRDRDLAIYSSPLWSSGSNA</sequence>
<evidence type="ECO:0000313" key="3">
    <source>
        <dbReference type="EMBL" id="KAL0915140.1"/>
    </source>
</evidence>
<feature type="domain" description="Bulb-type lectin" evidence="2">
    <location>
        <begin position="43"/>
        <end position="151"/>
    </location>
</feature>
<dbReference type="SUPFAM" id="SSF51110">
    <property type="entry name" value="alpha-D-mannose-specific plant lectins"/>
    <property type="match status" value="1"/>
</dbReference>
<dbReference type="SMART" id="SM00108">
    <property type="entry name" value="B_lectin"/>
    <property type="match status" value="1"/>
</dbReference>